<name>A0A8S1NYF4_9CILI</name>
<dbReference type="Proteomes" id="UP000692954">
    <property type="component" value="Unassembled WGS sequence"/>
</dbReference>
<comment type="caution">
    <text evidence="2">The sequence shown here is derived from an EMBL/GenBank/DDBJ whole genome shotgun (WGS) entry which is preliminary data.</text>
</comment>
<proteinExistence type="predicted"/>
<protein>
    <submittedName>
        <fullName evidence="2">Uncharacterized protein</fullName>
    </submittedName>
</protein>
<sequence length="398" mass="47862">MSSKDKDKKKKASKLEKKETKVINPSELESSQLIARVTNRLGDKETKNIANNEDDPYTKTFTSFNTDDGAQINNFSGIQNQYQLSYNNLRSSDQNTNQLKSESIQEYRNQFNQNPYYQQQQISTQQNYDQHYHQDYNKIYQEQRDYRYDQLRNQVNLSLLPKRQEILQQIKKIENRIGDIKYQTQKIENTTREECQLIIDRLKYAEYQMLYSLYQDKQELISNIEQIDEISSRILYNSEQILQTNYLYNIERLASIRIKNQIDIYSNDLPQEIFQLKQLQLQNKNLQKLMDFKNEVIWKLISDSKIDQLKIKKDLEREDNNEIQKCYNLVNQQQQELSKYKLQCIFCGINFDYQQINTNCDQNFQDAKLQFECQETPQKEFIGTQRHFFSKNQNLQQL</sequence>
<evidence type="ECO:0000313" key="3">
    <source>
        <dbReference type="Proteomes" id="UP000692954"/>
    </source>
</evidence>
<feature type="region of interest" description="Disordered" evidence="1">
    <location>
        <begin position="1"/>
        <end position="29"/>
    </location>
</feature>
<gene>
    <name evidence="2" type="ORF">PSON_ATCC_30995.1.T0670070</name>
</gene>
<accession>A0A8S1NYF4</accession>
<organism evidence="2 3">
    <name type="scientific">Paramecium sonneborni</name>
    <dbReference type="NCBI Taxonomy" id="65129"/>
    <lineage>
        <taxon>Eukaryota</taxon>
        <taxon>Sar</taxon>
        <taxon>Alveolata</taxon>
        <taxon>Ciliophora</taxon>
        <taxon>Intramacronucleata</taxon>
        <taxon>Oligohymenophorea</taxon>
        <taxon>Peniculida</taxon>
        <taxon>Parameciidae</taxon>
        <taxon>Paramecium</taxon>
    </lineage>
</organism>
<dbReference type="AlphaFoldDB" id="A0A8S1NYF4"/>
<dbReference type="OrthoDB" id="307685at2759"/>
<keyword evidence="3" id="KW-1185">Reference proteome</keyword>
<reference evidence="2" key="1">
    <citation type="submission" date="2021-01" db="EMBL/GenBank/DDBJ databases">
        <authorList>
            <consortium name="Genoscope - CEA"/>
            <person name="William W."/>
        </authorList>
    </citation>
    <scope>NUCLEOTIDE SEQUENCE</scope>
</reference>
<evidence type="ECO:0000256" key="1">
    <source>
        <dbReference type="SAM" id="MobiDB-lite"/>
    </source>
</evidence>
<dbReference type="EMBL" id="CAJJDN010000067">
    <property type="protein sequence ID" value="CAD8096790.1"/>
    <property type="molecule type" value="Genomic_DNA"/>
</dbReference>
<evidence type="ECO:0000313" key="2">
    <source>
        <dbReference type="EMBL" id="CAD8096790.1"/>
    </source>
</evidence>